<keyword evidence="10" id="KW-0998">Cell outer membrane</keyword>
<dbReference type="SUPFAM" id="SSF56935">
    <property type="entry name" value="Porins"/>
    <property type="match status" value="1"/>
</dbReference>
<evidence type="ECO:0000256" key="1">
    <source>
        <dbReference type="ARBA" id="ARBA00004571"/>
    </source>
</evidence>
<evidence type="ECO:0000259" key="12">
    <source>
        <dbReference type="Pfam" id="PF13609"/>
    </source>
</evidence>
<dbReference type="GO" id="GO:0009279">
    <property type="term" value="C:cell outer membrane"/>
    <property type="evidence" value="ECO:0007669"/>
    <property type="project" value="UniProtKB-SubCell"/>
</dbReference>
<keyword evidence="6 11" id="KW-0732">Signal</keyword>
<dbReference type="CDD" id="cd00342">
    <property type="entry name" value="gram_neg_porins"/>
    <property type="match status" value="1"/>
</dbReference>
<feature type="chain" id="PRO_5007117235" description="Porin domain-containing protein" evidence="11">
    <location>
        <begin position="27"/>
        <end position="390"/>
    </location>
</feature>
<comment type="caution">
    <text evidence="13">The sequence shown here is derived from an EMBL/GenBank/DDBJ whole genome shotgun (WGS) entry which is preliminary data.</text>
</comment>
<comment type="subunit">
    <text evidence="2">Homotrimer.</text>
</comment>
<dbReference type="PANTHER" id="PTHR34501:SF9">
    <property type="entry name" value="MAJOR OUTER MEMBRANE PROTEIN P.IA"/>
    <property type="match status" value="1"/>
</dbReference>
<keyword evidence="5" id="KW-0812">Transmembrane</keyword>
<dbReference type="InterPro" id="IPR023614">
    <property type="entry name" value="Porin_dom_sf"/>
</dbReference>
<dbReference type="Gene3D" id="2.40.160.10">
    <property type="entry name" value="Porin"/>
    <property type="match status" value="1"/>
</dbReference>
<evidence type="ECO:0000256" key="6">
    <source>
        <dbReference type="ARBA" id="ARBA00022729"/>
    </source>
</evidence>
<evidence type="ECO:0000256" key="9">
    <source>
        <dbReference type="ARBA" id="ARBA00023136"/>
    </source>
</evidence>
<keyword evidence="4" id="KW-1134">Transmembrane beta strand</keyword>
<evidence type="ECO:0000313" key="13">
    <source>
        <dbReference type="EMBL" id="KWA75480.1"/>
    </source>
</evidence>
<dbReference type="PANTHER" id="PTHR34501">
    <property type="entry name" value="PROTEIN YDDL-RELATED"/>
    <property type="match status" value="1"/>
</dbReference>
<evidence type="ECO:0000256" key="2">
    <source>
        <dbReference type="ARBA" id="ARBA00011233"/>
    </source>
</evidence>
<keyword evidence="9" id="KW-0472">Membrane</keyword>
<dbReference type="Pfam" id="PF13609">
    <property type="entry name" value="Porin_4"/>
    <property type="match status" value="1"/>
</dbReference>
<evidence type="ECO:0000313" key="14">
    <source>
        <dbReference type="Proteomes" id="UP000060630"/>
    </source>
</evidence>
<dbReference type="InterPro" id="IPR002299">
    <property type="entry name" value="Porin_Neis"/>
</dbReference>
<dbReference type="AlphaFoldDB" id="A0A103PZ44"/>
<evidence type="ECO:0000256" key="5">
    <source>
        <dbReference type="ARBA" id="ARBA00022692"/>
    </source>
</evidence>
<keyword evidence="3" id="KW-0813">Transport</keyword>
<reference evidence="13 14" key="1">
    <citation type="submission" date="2015-11" db="EMBL/GenBank/DDBJ databases">
        <title>Expanding the genomic diversity of Burkholderia species for the development of highly accurate diagnostics.</title>
        <authorList>
            <person name="Sahl J."/>
            <person name="Keim P."/>
            <person name="Wagner D."/>
        </authorList>
    </citation>
    <scope>NUCLEOTIDE SEQUENCE [LARGE SCALE GENOMIC DNA]</scope>
    <source>
        <strain evidence="13 14">MSMB2087WGS</strain>
    </source>
</reference>
<name>A0A103PZ44_9BURK</name>
<comment type="subcellular location">
    <subcellularLocation>
        <location evidence="1">Cell outer membrane</location>
        <topology evidence="1">Multi-pass membrane protein</topology>
    </subcellularLocation>
</comment>
<dbReference type="GO" id="GO:0015288">
    <property type="term" value="F:porin activity"/>
    <property type="evidence" value="ECO:0007669"/>
    <property type="project" value="UniProtKB-KW"/>
</dbReference>
<feature type="signal peptide" evidence="11">
    <location>
        <begin position="1"/>
        <end position="26"/>
    </location>
</feature>
<gene>
    <name evidence="13" type="ORF">WL29_36300</name>
</gene>
<evidence type="ECO:0000256" key="4">
    <source>
        <dbReference type="ARBA" id="ARBA00022452"/>
    </source>
</evidence>
<keyword evidence="7" id="KW-0406">Ion transport</keyword>
<dbReference type="InterPro" id="IPR050298">
    <property type="entry name" value="Gram-neg_bact_OMP"/>
</dbReference>
<evidence type="ECO:0000256" key="8">
    <source>
        <dbReference type="ARBA" id="ARBA00023114"/>
    </source>
</evidence>
<dbReference type="InterPro" id="IPR001702">
    <property type="entry name" value="Porin_Gram-ve"/>
</dbReference>
<sequence>MKKHVISAAALATFAASAAFTAPAFAQNSVTLYGLIDEGFNYTNNVRVNGIGKTNYQLASGYAQGSRWGLRGSEDLGGGLKAVFVLESGFDVNNGRLGQGSRMFGRQAYVGLSESRFGTLTFGRQYDALVDYLAPLTANGNWGGTLFSHPFDNDNTDNSFRVNNTVKYASPDWNGLQVGGTYSFSNSTGFSTNRQYSIGAQYSLAGLQVAAAYLQANSPGNGNAGAIAADDANFVADRLRIFGGGINYTFGPATVGFVYTKTDVKNPVSTVYLPTATFSGLGLTATKFQNFEINGKYQLTSDFFVGAQYVYTDGKFDAATGAIKPKYHTVGLMADYSLSKRTDVYLQGAWQKVAGDRTGTAADGGYVVGTDGPSSSSNQFAVRAAIRHKF</sequence>
<organism evidence="13 14">
    <name type="scientific">Burkholderia ubonensis</name>
    <dbReference type="NCBI Taxonomy" id="101571"/>
    <lineage>
        <taxon>Bacteria</taxon>
        <taxon>Pseudomonadati</taxon>
        <taxon>Pseudomonadota</taxon>
        <taxon>Betaproteobacteria</taxon>
        <taxon>Burkholderiales</taxon>
        <taxon>Burkholderiaceae</taxon>
        <taxon>Burkholderia</taxon>
        <taxon>Burkholderia cepacia complex</taxon>
    </lineage>
</organism>
<dbReference type="EMBL" id="LPHD01000176">
    <property type="protein sequence ID" value="KWA75480.1"/>
    <property type="molecule type" value="Genomic_DNA"/>
</dbReference>
<accession>A0A103PZ44</accession>
<dbReference type="PRINTS" id="PR00182">
    <property type="entry name" value="ECOLNEIPORIN"/>
</dbReference>
<evidence type="ECO:0000256" key="10">
    <source>
        <dbReference type="ARBA" id="ARBA00023237"/>
    </source>
</evidence>
<proteinExistence type="predicted"/>
<evidence type="ECO:0000256" key="11">
    <source>
        <dbReference type="SAM" id="SignalP"/>
    </source>
</evidence>
<dbReference type="PRINTS" id="PR00184">
    <property type="entry name" value="NEISSPPORIN"/>
</dbReference>
<dbReference type="GO" id="GO:0046930">
    <property type="term" value="C:pore complex"/>
    <property type="evidence" value="ECO:0007669"/>
    <property type="project" value="UniProtKB-KW"/>
</dbReference>
<dbReference type="InterPro" id="IPR033900">
    <property type="entry name" value="Gram_neg_porin_domain"/>
</dbReference>
<dbReference type="Proteomes" id="UP000060630">
    <property type="component" value="Unassembled WGS sequence"/>
</dbReference>
<keyword evidence="8" id="KW-0626">Porin</keyword>
<dbReference type="RefSeq" id="WP_059653803.1">
    <property type="nucleotide sequence ID" value="NZ_LOXJ01000018.1"/>
</dbReference>
<evidence type="ECO:0000256" key="7">
    <source>
        <dbReference type="ARBA" id="ARBA00023065"/>
    </source>
</evidence>
<evidence type="ECO:0000256" key="3">
    <source>
        <dbReference type="ARBA" id="ARBA00022448"/>
    </source>
</evidence>
<protein>
    <recommendedName>
        <fullName evidence="12">Porin domain-containing protein</fullName>
    </recommendedName>
</protein>
<feature type="domain" description="Porin" evidence="12">
    <location>
        <begin position="15"/>
        <end position="352"/>
    </location>
</feature>
<dbReference type="GO" id="GO:0034220">
    <property type="term" value="P:monoatomic ion transmembrane transport"/>
    <property type="evidence" value="ECO:0007669"/>
    <property type="project" value="InterPro"/>
</dbReference>